<proteinExistence type="predicted"/>
<name>A0A450TJR3_9GAMM</name>
<feature type="transmembrane region" description="Helical" evidence="1">
    <location>
        <begin position="12"/>
        <end position="32"/>
    </location>
</feature>
<gene>
    <name evidence="2" type="ORF">BECKDK2373B_GA0170837_11966</name>
</gene>
<dbReference type="AlphaFoldDB" id="A0A450TJR3"/>
<protein>
    <recommendedName>
        <fullName evidence="3">Binding-protein-dependent transport system inner membrane component</fullName>
    </recommendedName>
</protein>
<evidence type="ECO:0000256" key="1">
    <source>
        <dbReference type="SAM" id="Phobius"/>
    </source>
</evidence>
<keyword evidence="1" id="KW-0472">Membrane</keyword>
<evidence type="ECO:0000313" key="2">
    <source>
        <dbReference type="EMBL" id="VFJ67715.1"/>
    </source>
</evidence>
<feature type="transmembrane region" description="Helical" evidence="1">
    <location>
        <begin position="52"/>
        <end position="71"/>
    </location>
</feature>
<organism evidence="2">
    <name type="scientific">Candidatus Kentrum sp. DK</name>
    <dbReference type="NCBI Taxonomy" id="2126562"/>
    <lineage>
        <taxon>Bacteria</taxon>
        <taxon>Pseudomonadati</taxon>
        <taxon>Pseudomonadota</taxon>
        <taxon>Gammaproteobacteria</taxon>
        <taxon>Candidatus Kentrum</taxon>
    </lineage>
</organism>
<dbReference type="EMBL" id="CAADEX010000196">
    <property type="protein sequence ID" value="VFJ67715.1"/>
    <property type="molecule type" value="Genomic_DNA"/>
</dbReference>
<keyword evidence="1" id="KW-0812">Transmembrane</keyword>
<evidence type="ECO:0008006" key="3">
    <source>
        <dbReference type="Google" id="ProtNLM"/>
    </source>
</evidence>
<sequence length="96" mass="10433">MIRHFYLPATIGAAYPGARVAIGISFILVYISETLGADYGIGYSLGVAYDTIQIPRMTAALLLLGALGLATDHAFVVAVRRLAPWIVFERNHENRA</sequence>
<reference evidence="2" key="1">
    <citation type="submission" date="2019-02" db="EMBL/GenBank/DDBJ databases">
        <authorList>
            <person name="Gruber-Vodicka R. H."/>
            <person name="Seah K. B. B."/>
        </authorList>
    </citation>
    <scope>NUCLEOTIDE SEQUENCE</scope>
    <source>
        <strain evidence="2">BECK_DK47</strain>
    </source>
</reference>
<keyword evidence="1" id="KW-1133">Transmembrane helix</keyword>
<accession>A0A450TJR3</accession>